<dbReference type="RefSeq" id="WP_326757801.1">
    <property type="nucleotide sequence ID" value="NZ_CP109135.1"/>
</dbReference>
<dbReference type="PROSITE" id="PS51273">
    <property type="entry name" value="GATASE_TYPE_1"/>
    <property type="match status" value="1"/>
</dbReference>
<dbReference type="Proteomes" id="UP001340816">
    <property type="component" value="Chromosome"/>
</dbReference>
<reference evidence="7 8" key="1">
    <citation type="submission" date="2022-10" db="EMBL/GenBank/DDBJ databases">
        <title>The complete genomes of actinobacterial strains from the NBC collection.</title>
        <authorList>
            <person name="Joergensen T.S."/>
            <person name="Alvarez Arevalo M."/>
            <person name="Sterndorff E.B."/>
            <person name="Faurdal D."/>
            <person name="Vuksanovic O."/>
            <person name="Mourched A.-S."/>
            <person name="Charusanti P."/>
            <person name="Shaw S."/>
            <person name="Blin K."/>
            <person name="Weber T."/>
        </authorList>
    </citation>
    <scope>NUCLEOTIDE SEQUENCE [LARGE SCALE GENOMIC DNA]</scope>
    <source>
        <strain evidence="7 8">NBC 01752</strain>
    </source>
</reference>
<keyword evidence="2" id="KW-0315">Glutamine amidotransferase</keyword>
<dbReference type="InterPro" id="IPR006221">
    <property type="entry name" value="TrpG/PapA_dom"/>
</dbReference>
<evidence type="ECO:0000313" key="8">
    <source>
        <dbReference type="Proteomes" id="UP001340816"/>
    </source>
</evidence>
<dbReference type="Gene3D" id="3.40.50.880">
    <property type="match status" value="1"/>
</dbReference>
<dbReference type="InterPro" id="IPR005801">
    <property type="entry name" value="ADC_synthase"/>
</dbReference>
<dbReference type="Pfam" id="PF00425">
    <property type="entry name" value="Chorismate_bind"/>
    <property type="match status" value="1"/>
</dbReference>
<evidence type="ECO:0000259" key="6">
    <source>
        <dbReference type="Pfam" id="PF00425"/>
    </source>
</evidence>
<dbReference type="SUPFAM" id="SSF52317">
    <property type="entry name" value="Class I glutamine amidotransferase-like"/>
    <property type="match status" value="1"/>
</dbReference>
<protein>
    <recommendedName>
        <fullName evidence="1">anthranilate synthase</fullName>
        <ecNumber evidence="1">4.1.3.27</ecNumber>
    </recommendedName>
</protein>
<gene>
    <name evidence="7" type="ORF">OHB35_03670</name>
</gene>
<feature type="domain" description="Glutamine amidotransferase" evidence="5">
    <location>
        <begin position="467"/>
        <end position="646"/>
    </location>
</feature>
<name>A0ABZ1H1L4_STRPH</name>
<dbReference type="InterPro" id="IPR017926">
    <property type="entry name" value="GATASE"/>
</dbReference>
<sequence>MRCRGHRGGRPAVTGTSGLLRRVLAAEPPPFALLHRPERTGPHQLDVLTGELTMPDRLADVPLPEDGADDGAEDGQGHQGHQVLTVIPYQQLRERGLDSVDDGAPLIAMLITEQAVVPLHDLLRRIPEVPVRLVDGHFDTDDDTYARTVERIVSDEIGRGAGSNFVLGRRFAGRIADYDLDVARAVFRRLCEQESGAYWTFLIHTGTRTFVGATPERHVSLHDGDAVMNPISGTYRYPEDGATLAGLMSFLDSHKESDELHMVLDEELKMMARVCDGGGVQVLGPRLKEMARLAHTEYLITGRSRRHPLDILSETMFAPTVTGSPLASACQVISRYEPAGRGYYGGVAALIGRDPTGGHRLDSAIMIRTADVDTAGRVGIGVGATLVRHSDPAAEAAETRAKAATLLRVMSTGPGAAARPGPGRNRPLGEHPYVRDVLQRRRRGLAGFWLTAEHTPPTPVSSSRRVLVVDAEDMFTAMIAAQLRSLGLTVTVRRWDEPYSWEADDLVVLGPGPGDPRDADDPRNSHLRGAIETLLAGRKPFLAVCLSHQLLSLVLGLDVRRGAVPHQGTQREIELFGENETVGFYNTFAAHSDTDKLDVPGVGPVEVSRDAATGEVHALRGPGFASLQFHAESVLTRNGPALFAARIDEALA</sequence>
<evidence type="ECO:0000259" key="5">
    <source>
        <dbReference type="Pfam" id="PF00117"/>
    </source>
</evidence>
<dbReference type="InterPro" id="IPR019999">
    <property type="entry name" value="Anth_synth_I-like"/>
</dbReference>
<dbReference type="CDD" id="cd01743">
    <property type="entry name" value="GATase1_Anthranilate_Synthase"/>
    <property type="match status" value="1"/>
</dbReference>
<accession>A0ABZ1H1L4</accession>
<dbReference type="PRINTS" id="PR00097">
    <property type="entry name" value="ANTSNTHASEII"/>
</dbReference>
<evidence type="ECO:0000256" key="2">
    <source>
        <dbReference type="ARBA" id="ARBA00022962"/>
    </source>
</evidence>
<dbReference type="Pfam" id="PF00117">
    <property type="entry name" value="GATase"/>
    <property type="match status" value="1"/>
</dbReference>
<evidence type="ECO:0000313" key="7">
    <source>
        <dbReference type="EMBL" id="WSD12382.1"/>
    </source>
</evidence>
<dbReference type="InterPro" id="IPR029062">
    <property type="entry name" value="Class_I_gatase-like"/>
</dbReference>
<evidence type="ECO:0000256" key="1">
    <source>
        <dbReference type="ARBA" id="ARBA00012266"/>
    </source>
</evidence>
<feature type="domain" description="Chorismate-utilising enzyme C-terminal" evidence="6">
    <location>
        <begin position="142"/>
        <end position="402"/>
    </location>
</feature>
<dbReference type="PRINTS" id="PR00099">
    <property type="entry name" value="CPSGATASE"/>
</dbReference>
<comment type="catalytic activity">
    <reaction evidence="4">
        <text>chorismate + L-glutamine = anthranilate + pyruvate + L-glutamate + H(+)</text>
        <dbReference type="Rhea" id="RHEA:21732"/>
        <dbReference type="ChEBI" id="CHEBI:15361"/>
        <dbReference type="ChEBI" id="CHEBI:15378"/>
        <dbReference type="ChEBI" id="CHEBI:16567"/>
        <dbReference type="ChEBI" id="CHEBI:29748"/>
        <dbReference type="ChEBI" id="CHEBI:29985"/>
        <dbReference type="ChEBI" id="CHEBI:58359"/>
        <dbReference type="EC" id="4.1.3.27"/>
    </reaction>
</comment>
<dbReference type="InterPro" id="IPR015890">
    <property type="entry name" value="Chorismate_C"/>
</dbReference>
<dbReference type="PANTHER" id="PTHR11236:SF49">
    <property type="entry name" value="ANTHRANILATE SYNTHASE COMPONENT 1"/>
    <property type="match status" value="1"/>
</dbReference>
<dbReference type="PANTHER" id="PTHR11236">
    <property type="entry name" value="AMINOBENZOATE/ANTHRANILATE SYNTHASE"/>
    <property type="match status" value="1"/>
</dbReference>
<dbReference type="PRINTS" id="PR00096">
    <property type="entry name" value="GATASE"/>
</dbReference>
<dbReference type="EMBL" id="CP109135">
    <property type="protein sequence ID" value="WSD12382.1"/>
    <property type="molecule type" value="Genomic_DNA"/>
</dbReference>
<dbReference type="Gene3D" id="3.60.120.10">
    <property type="entry name" value="Anthranilate synthase"/>
    <property type="match status" value="1"/>
</dbReference>
<keyword evidence="3" id="KW-0456">Lyase</keyword>
<evidence type="ECO:0000256" key="3">
    <source>
        <dbReference type="ARBA" id="ARBA00023239"/>
    </source>
</evidence>
<proteinExistence type="predicted"/>
<organism evidence="7 8">
    <name type="scientific">Streptomyces phaeochromogenes</name>
    <dbReference type="NCBI Taxonomy" id="1923"/>
    <lineage>
        <taxon>Bacteria</taxon>
        <taxon>Bacillati</taxon>
        <taxon>Actinomycetota</taxon>
        <taxon>Actinomycetes</taxon>
        <taxon>Kitasatosporales</taxon>
        <taxon>Streptomycetaceae</taxon>
        <taxon>Streptomyces</taxon>
        <taxon>Streptomyces phaeochromogenes group</taxon>
    </lineage>
</organism>
<dbReference type="SUPFAM" id="SSF56322">
    <property type="entry name" value="ADC synthase"/>
    <property type="match status" value="1"/>
</dbReference>
<dbReference type="EC" id="4.1.3.27" evidence="1"/>
<keyword evidence="8" id="KW-1185">Reference proteome</keyword>
<evidence type="ECO:0000256" key="4">
    <source>
        <dbReference type="ARBA" id="ARBA00047683"/>
    </source>
</evidence>